<reference evidence="1 2" key="1">
    <citation type="journal article" date="2015" name="Sci. Rep.">
        <title>The power of single molecule real-time sequencing technology in the de novo assembly of a eukaryotic genome.</title>
        <authorList>
            <person name="Sakai H."/>
            <person name="Naito K."/>
            <person name="Ogiso-Tanaka E."/>
            <person name="Takahashi Y."/>
            <person name="Iseki K."/>
            <person name="Muto C."/>
            <person name="Satou K."/>
            <person name="Teruya K."/>
            <person name="Shiroma A."/>
            <person name="Shimoji M."/>
            <person name="Hirano T."/>
            <person name="Itoh T."/>
            <person name="Kaga A."/>
            <person name="Tomooka N."/>
        </authorList>
    </citation>
    <scope>NUCLEOTIDE SEQUENCE [LARGE SCALE GENOMIC DNA]</scope>
    <source>
        <strain evidence="2">cv. Shumari</strain>
    </source>
</reference>
<sequence>MDSSLSQRRPPGCTVVFSGKGYVHSQFEFQNRKGEGEDGAAESYGGGSSFEGCDGSGVAGELGWLGRCSREWMLCPWTCAGEGGDTLKR</sequence>
<gene>
    <name evidence="1" type="primary">Vigan.07G145600</name>
    <name evidence="1" type="ORF">VIGAN_07145600</name>
</gene>
<evidence type="ECO:0000313" key="2">
    <source>
        <dbReference type="Proteomes" id="UP000291084"/>
    </source>
</evidence>
<name>A0A0S3SII4_PHAAN</name>
<protein>
    <submittedName>
        <fullName evidence="1">Uncharacterized protein</fullName>
    </submittedName>
</protein>
<dbReference type="EMBL" id="AP015040">
    <property type="protein sequence ID" value="BAT92661.1"/>
    <property type="molecule type" value="Genomic_DNA"/>
</dbReference>
<dbReference type="Proteomes" id="UP000291084">
    <property type="component" value="Chromosome 7"/>
</dbReference>
<accession>A0A0S3SII4</accession>
<organism evidence="1 2">
    <name type="scientific">Vigna angularis var. angularis</name>
    <dbReference type="NCBI Taxonomy" id="157739"/>
    <lineage>
        <taxon>Eukaryota</taxon>
        <taxon>Viridiplantae</taxon>
        <taxon>Streptophyta</taxon>
        <taxon>Embryophyta</taxon>
        <taxon>Tracheophyta</taxon>
        <taxon>Spermatophyta</taxon>
        <taxon>Magnoliopsida</taxon>
        <taxon>eudicotyledons</taxon>
        <taxon>Gunneridae</taxon>
        <taxon>Pentapetalae</taxon>
        <taxon>rosids</taxon>
        <taxon>fabids</taxon>
        <taxon>Fabales</taxon>
        <taxon>Fabaceae</taxon>
        <taxon>Papilionoideae</taxon>
        <taxon>50 kb inversion clade</taxon>
        <taxon>NPAAA clade</taxon>
        <taxon>indigoferoid/millettioid clade</taxon>
        <taxon>Phaseoleae</taxon>
        <taxon>Vigna</taxon>
    </lineage>
</organism>
<proteinExistence type="predicted"/>
<evidence type="ECO:0000313" key="1">
    <source>
        <dbReference type="EMBL" id="BAT92661.1"/>
    </source>
</evidence>
<keyword evidence="2" id="KW-1185">Reference proteome</keyword>
<dbReference type="AlphaFoldDB" id="A0A0S3SII4"/>